<dbReference type="AlphaFoldDB" id="I4B2M3"/>
<dbReference type="NCBIfam" id="TIGR02937">
    <property type="entry name" value="sigma70-ECF"/>
    <property type="match status" value="1"/>
</dbReference>
<dbReference type="InterPro" id="IPR036388">
    <property type="entry name" value="WH-like_DNA-bd_sf"/>
</dbReference>
<keyword evidence="4" id="KW-0238">DNA-binding</keyword>
<evidence type="ECO:0000256" key="5">
    <source>
        <dbReference type="ARBA" id="ARBA00023163"/>
    </source>
</evidence>
<feature type="domain" description="RNA polymerase sigma-70 region 4" evidence="7">
    <location>
        <begin position="150"/>
        <end position="199"/>
    </location>
</feature>
<dbReference type="EMBL" id="CP002959">
    <property type="protein sequence ID" value="AFM11530.1"/>
    <property type="molecule type" value="Genomic_DNA"/>
</dbReference>
<feature type="domain" description="RNA polymerase sigma-70 region 2" evidence="6">
    <location>
        <begin position="45"/>
        <end position="110"/>
    </location>
</feature>
<dbReference type="Pfam" id="PF04545">
    <property type="entry name" value="Sigma70_r4"/>
    <property type="match status" value="1"/>
</dbReference>
<evidence type="ECO:0000256" key="2">
    <source>
        <dbReference type="ARBA" id="ARBA00023015"/>
    </source>
</evidence>
<dbReference type="PATRIC" id="fig|869212.3.peg.852"/>
<dbReference type="CDD" id="cd06171">
    <property type="entry name" value="Sigma70_r4"/>
    <property type="match status" value="1"/>
</dbReference>
<evidence type="ECO:0000313" key="9">
    <source>
        <dbReference type="Proteomes" id="UP000006048"/>
    </source>
</evidence>
<dbReference type="InterPro" id="IPR007627">
    <property type="entry name" value="RNA_pol_sigma70_r2"/>
</dbReference>
<dbReference type="HOGENOM" id="CLU_047691_9_3_12"/>
<dbReference type="PANTHER" id="PTHR43133">
    <property type="entry name" value="RNA POLYMERASE ECF-TYPE SIGMA FACTO"/>
    <property type="match status" value="1"/>
</dbReference>
<comment type="similarity">
    <text evidence="1">Belongs to the sigma-70 factor family. ECF subfamily.</text>
</comment>
<keyword evidence="9" id="KW-1185">Reference proteome</keyword>
<name>I4B2M3_TURPD</name>
<evidence type="ECO:0000256" key="3">
    <source>
        <dbReference type="ARBA" id="ARBA00023082"/>
    </source>
</evidence>
<evidence type="ECO:0000259" key="7">
    <source>
        <dbReference type="Pfam" id="PF04545"/>
    </source>
</evidence>
<accession>I4B2M3</accession>
<dbReference type="GO" id="GO:0016987">
    <property type="term" value="F:sigma factor activity"/>
    <property type="evidence" value="ECO:0007669"/>
    <property type="project" value="UniProtKB-KW"/>
</dbReference>
<reference evidence="8 9" key="1">
    <citation type="submission" date="2012-06" db="EMBL/GenBank/DDBJ databases">
        <title>The complete chromosome of genome of Turneriella parva DSM 21527.</title>
        <authorList>
            <consortium name="US DOE Joint Genome Institute (JGI-PGF)"/>
            <person name="Lucas S."/>
            <person name="Han J."/>
            <person name="Lapidus A."/>
            <person name="Bruce D."/>
            <person name="Goodwin L."/>
            <person name="Pitluck S."/>
            <person name="Peters L."/>
            <person name="Kyrpides N."/>
            <person name="Mavromatis K."/>
            <person name="Ivanova N."/>
            <person name="Mikhailova N."/>
            <person name="Chertkov O."/>
            <person name="Detter J.C."/>
            <person name="Tapia R."/>
            <person name="Han C."/>
            <person name="Land M."/>
            <person name="Hauser L."/>
            <person name="Markowitz V."/>
            <person name="Cheng J.-F."/>
            <person name="Hugenholtz P."/>
            <person name="Woyke T."/>
            <person name="Wu D."/>
            <person name="Gronow S."/>
            <person name="Wellnitz S."/>
            <person name="Brambilla E."/>
            <person name="Klenk H.-P."/>
            <person name="Eisen J.A."/>
        </authorList>
    </citation>
    <scope>NUCLEOTIDE SEQUENCE [LARGE SCALE GENOMIC DNA]</scope>
    <source>
        <strain evidence="9">ATCC BAA-1111 / DSM 21527 / NCTC 11395 / H</strain>
    </source>
</reference>
<dbReference type="PANTHER" id="PTHR43133:SF62">
    <property type="entry name" value="RNA POLYMERASE SIGMA FACTOR SIGZ"/>
    <property type="match status" value="1"/>
</dbReference>
<dbReference type="InterPro" id="IPR013324">
    <property type="entry name" value="RNA_pol_sigma_r3/r4-like"/>
</dbReference>
<protein>
    <submittedName>
        <fullName evidence="8">RNA polymerase, sigma-24 subunit, ECF subfamily</fullName>
    </submittedName>
</protein>
<dbReference type="STRING" id="869212.Turpa_0879"/>
<dbReference type="InterPro" id="IPR039425">
    <property type="entry name" value="RNA_pol_sigma-70-like"/>
</dbReference>
<dbReference type="Gene3D" id="1.10.1740.10">
    <property type="match status" value="1"/>
</dbReference>
<keyword evidence="5" id="KW-0804">Transcription</keyword>
<dbReference type="GO" id="GO:0006352">
    <property type="term" value="P:DNA-templated transcription initiation"/>
    <property type="evidence" value="ECO:0007669"/>
    <property type="project" value="InterPro"/>
</dbReference>
<dbReference type="SUPFAM" id="SSF88659">
    <property type="entry name" value="Sigma3 and sigma4 domains of RNA polymerase sigma factors"/>
    <property type="match status" value="1"/>
</dbReference>
<dbReference type="SUPFAM" id="SSF88946">
    <property type="entry name" value="Sigma2 domain of RNA polymerase sigma factors"/>
    <property type="match status" value="1"/>
</dbReference>
<proteinExistence type="inferred from homology"/>
<keyword evidence="2" id="KW-0805">Transcription regulation</keyword>
<dbReference type="Proteomes" id="UP000006048">
    <property type="component" value="Chromosome"/>
</dbReference>
<evidence type="ECO:0000256" key="1">
    <source>
        <dbReference type="ARBA" id="ARBA00010641"/>
    </source>
</evidence>
<evidence type="ECO:0000256" key="4">
    <source>
        <dbReference type="ARBA" id="ARBA00023125"/>
    </source>
</evidence>
<dbReference type="InterPro" id="IPR013325">
    <property type="entry name" value="RNA_pol_sigma_r2"/>
</dbReference>
<dbReference type="KEGG" id="tpx:Turpa_0879"/>
<dbReference type="GO" id="GO:0003677">
    <property type="term" value="F:DNA binding"/>
    <property type="evidence" value="ECO:0007669"/>
    <property type="project" value="UniProtKB-KW"/>
</dbReference>
<gene>
    <name evidence="8" type="ordered locus">Turpa_0879</name>
</gene>
<dbReference type="Gene3D" id="1.10.10.10">
    <property type="entry name" value="Winged helix-like DNA-binding domain superfamily/Winged helix DNA-binding domain"/>
    <property type="match status" value="1"/>
</dbReference>
<dbReference type="InterPro" id="IPR014284">
    <property type="entry name" value="RNA_pol_sigma-70_dom"/>
</dbReference>
<evidence type="ECO:0000259" key="6">
    <source>
        <dbReference type="Pfam" id="PF04542"/>
    </source>
</evidence>
<sequence>MIVLLSTQPILQYLGAGAPERMAEQDDQELLQRILQRDKQAFALLYDKYAPKILGLARKMLTDLAAAEDATQETFLALWQKAHLYNFEKGALLTWLYRICRNLCLDRMKRPAQEREVNLQPGILSDRILLQPAKENETDPEKLQARINLALKALSAAEQNLIEQAFFAGQSHSEIAKSSGIPLGTVKTRIAAALKKLRHGLGSAWQSGEDI</sequence>
<evidence type="ECO:0000313" key="8">
    <source>
        <dbReference type="EMBL" id="AFM11530.1"/>
    </source>
</evidence>
<dbReference type="Pfam" id="PF04542">
    <property type="entry name" value="Sigma70_r2"/>
    <property type="match status" value="1"/>
</dbReference>
<dbReference type="InterPro" id="IPR007630">
    <property type="entry name" value="RNA_pol_sigma70_r4"/>
</dbReference>
<keyword evidence="3" id="KW-0731">Sigma factor</keyword>
<organism evidence="8 9">
    <name type="scientific">Turneriella parva (strain ATCC BAA-1111 / DSM 21527 / NCTC 11395 / H)</name>
    <name type="common">Leptospira parva</name>
    <dbReference type="NCBI Taxonomy" id="869212"/>
    <lineage>
        <taxon>Bacteria</taxon>
        <taxon>Pseudomonadati</taxon>
        <taxon>Spirochaetota</taxon>
        <taxon>Spirochaetia</taxon>
        <taxon>Leptospirales</taxon>
        <taxon>Leptospiraceae</taxon>
        <taxon>Turneriella</taxon>
    </lineage>
</organism>